<reference evidence="14 15" key="1">
    <citation type="submission" date="2019-09" db="EMBL/GenBank/DDBJ databases">
        <title>The hologenome of the rock-dwelling lichen Lasallia pustulata.</title>
        <authorList>
            <person name="Greshake Tzovaras B."/>
            <person name="Segers F."/>
            <person name="Bicker A."/>
            <person name="Dal Grande F."/>
            <person name="Otte J."/>
            <person name="Hankeln T."/>
            <person name="Schmitt I."/>
            <person name="Ebersberger I."/>
        </authorList>
    </citation>
    <scope>NUCLEOTIDE SEQUENCE [LARGE SCALE GENOMIC DNA]</scope>
    <source>
        <strain evidence="14">A1-1</strain>
    </source>
</reference>
<feature type="compositionally biased region" description="Polar residues" evidence="11">
    <location>
        <begin position="1"/>
        <end position="12"/>
    </location>
</feature>
<evidence type="ECO:0000313" key="14">
    <source>
        <dbReference type="EMBL" id="KAA6411497.1"/>
    </source>
</evidence>
<gene>
    <name evidence="14" type="ORF">FRX48_04777</name>
</gene>
<dbReference type="GO" id="GO:0006891">
    <property type="term" value="P:intra-Golgi vesicle-mediated transport"/>
    <property type="evidence" value="ECO:0007669"/>
    <property type="project" value="UniProtKB-UniRule"/>
</dbReference>
<organism evidence="14 15">
    <name type="scientific">Lasallia pustulata</name>
    <dbReference type="NCBI Taxonomy" id="136370"/>
    <lineage>
        <taxon>Eukaryota</taxon>
        <taxon>Fungi</taxon>
        <taxon>Dikarya</taxon>
        <taxon>Ascomycota</taxon>
        <taxon>Pezizomycotina</taxon>
        <taxon>Lecanoromycetes</taxon>
        <taxon>OSLEUM clade</taxon>
        <taxon>Umbilicariomycetidae</taxon>
        <taxon>Umbilicariales</taxon>
        <taxon>Umbilicariaceae</taxon>
        <taxon>Lasallia</taxon>
    </lineage>
</organism>
<dbReference type="GO" id="GO:0015031">
    <property type="term" value="P:protein transport"/>
    <property type="evidence" value="ECO:0007669"/>
    <property type="project" value="UniProtKB-KW"/>
</dbReference>
<evidence type="ECO:0000256" key="10">
    <source>
        <dbReference type="RuleBase" id="RU365075"/>
    </source>
</evidence>
<comment type="subunit">
    <text evidence="10">Component of the conserved oligomeric Golgi complex.</text>
</comment>
<evidence type="ECO:0000256" key="6">
    <source>
        <dbReference type="ARBA" id="ARBA00023034"/>
    </source>
</evidence>
<evidence type="ECO:0000256" key="1">
    <source>
        <dbReference type="ARBA" id="ARBA00004395"/>
    </source>
</evidence>
<name>A0A5M8PR85_9LECA</name>
<dbReference type="InterPro" id="IPR010490">
    <property type="entry name" value="COG6"/>
</dbReference>
<evidence type="ECO:0000256" key="11">
    <source>
        <dbReference type="SAM" id="MobiDB-lite"/>
    </source>
</evidence>
<evidence type="ECO:0000256" key="4">
    <source>
        <dbReference type="ARBA" id="ARBA00022448"/>
    </source>
</evidence>
<sequence>MNGSIYNTTKQTDSLEESLPVPDGATPASRSNALLQKITGVLSTSYGDLEIRDALRTLDERTIQNTLENRRRLRLGLQKDVIESNGHIIKDFGNVAEQLKRIGSTIASLNQYSEEMRRHLTLAKQETAPVLQEASVLLSQKDQIETKQQVLEAFNMHFTISEGDLMVMSNNNLPVDDSFFVVLAKVEKIHKDCQVLLGTESQELGLELMEQSSKNLNNAFQKLYRWIQKEFKMLNLENPQISSPIRRALRVLAERPTLFQSCLDYFAEAREQILLDAFYLALTGSASAGERASTKPIDFYAHDSLRYIGDMLAWTHSSTVSEREALEVLFISEDNDIARGIRLDMASEPWSRPDGDMGTTLDGQTALEQLVSRDLAGVATALRQRVEQVIQSHDDPVLAYKIANLIHFYRVTFAKLLGAKSALLDTLSDLEQSALRQFRANMKDQVVTMQTDLTGVPPDLGIPGFLDEALSRLKDLMKSHDSSLVPASSREAEFQPILNEALDPFLEGCETLAEDLMEPANSIFVINSLLSAVKTISDYEFTSEAAAEINDTIEEHVGKLMEYQHAFYLHTSGLHPLVAALAPLSDSDEDLMKILELDSFGPQALTHASQVLDDFLPSALMDAMENLKHLRSSKMAEEVTEEAAGRFCEDFEFVEGRLVAVDQLVAEKRDIEDMAVNGHVAPTPLRKLFPRTSGEIRVLLS</sequence>
<dbReference type="OrthoDB" id="272987at2759"/>
<keyword evidence="4 10" id="KW-0813">Transport</keyword>
<dbReference type="InterPro" id="IPR048369">
    <property type="entry name" value="COG6_C"/>
</dbReference>
<dbReference type="PANTHER" id="PTHR21506">
    <property type="entry name" value="COMPONENT OF OLIGOMERIC GOLGI COMPLEX 6"/>
    <property type="match status" value="1"/>
</dbReference>
<protein>
    <recommendedName>
        <fullName evidence="3 10">Conserved oligomeric Golgi complex subunit 6</fullName>
        <shortName evidence="10">COG complex subunit 6</shortName>
    </recommendedName>
    <alternativeName>
        <fullName evidence="8 10">Component of oligomeric Golgi complex 6</fullName>
    </alternativeName>
</protein>
<comment type="function">
    <text evidence="9">Acts as a component of the peripheral membrane COG complex that is involved in intra-Golgi protein trafficking. COG is located at the cis-Golgi, and regulates tethering of retrograde intra-Golgi vesicles and possibly a number of other membrane trafficking events.</text>
</comment>
<dbReference type="SMART" id="SM01087">
    <property type="entry name" value="COG6"/>
    <property type="match status" value="1"/>
</dbReference>
<evidence type="ECO:0000256" key="5">
    <source>
        <dbReference type="ARBA" id="ARBA00022927"/>
    </source>
</evidence>
<dbReference type="Pfam" id="PF06419">
    <property type="entry name" value="COG6_N"/>
    <property type="match status" value="1"/>
</dbReference>
<keyword evidence="5 10" id="KW-0653">Protein transport</keyword>
<feature type="domain" description="Conserved Oligomeric Golgi complex subunit 6 C-terminal" evidence="13">
    <location>
        <begin position="202"/>
        <end position="700"/>
    </location>
</feature>
<dbReference type="Pfam" id="PF20653">
    <property type="entry name" value="COG6_C"/>
    <property type="match status" value="1"/>
</dbReference>
<evidence type="ECO:0000259" key="12">
    <source>
        <dbReference type="Pfam" id="PF06419"/>
    </source>
</evidence>
<evidence type="ECO:0000256" key="8">
    <source>
        <dbReference type="ARBA" id="ARBA00031348"/>
    </source>
</evidence>
<dbReference type="EMBL" id="VXIT01000007">
    <property type="protein sequence ID" value="KAA6411497.1"/>
    <property type="molecule type" value="Genomic_DNA"/>
</dbReference>
<evidence type="ECO:0000256" key="9">
    <source>
        <dbReference type="ARBA" id="ARBA00043873"/>
    </source>
</evidence>
<feature type="region of interest" description="Disordered" evidence="11">
    <location>
        <begin position="1"/>
        <end position="28"/>
    </location>
</feature>
<dbReference type="PANTHER" id="PTHR21506:SF0">
    <property type="entry name" value="CONSERVED OLIGOMERIC GOLGI COMPLEX SUBUNIT 6"/>
    <property type="match status" value="1"/>
</dbReference>
<comment type="caution">
    <text evidence="14">The sequence shown here is derived from an EMBL/GenBank/DDBJ whole genome shotgun (WGS) entry which is preliminary data.</text>
</comment>
<evidence type="ECO:0000256" key="7">
    <source>
        <dbReference type="ARBA" id="ARBA00023136"/>
    </source>
</evidence>
<dbReference type="Proteomes" id="UP000324767">
    <property type="component" value="Unassembled WGS sequence"/>
</dbReference>
<comment type="subcellular location">
    <subcellularLocation>
        <location evidence="1 10">Golgi apparatus membrane</location>
        <topology evidence="1 10">Peripheral membrane protein</topology>
    </subcellularLocation>
</comment>
<dbReference type="AlphaFoldDB" id="A0A5M8PR85"/>
<evidence type="ECO:0000313" key="15">
    <source>
        <dbReference type="Proteomes" id="UP000324767"/>
    </source>
</evidence>
<dbReference type="GO" id="GO:0000139">
    <property type="term" value="C:Golgi membrane"/>
    <property type="evidence" value="ECO:0007669"/>
    <property type="project" value="UniProtKB-SubCell"/>
</dbReference>
<evidence type="ECO:0000256" key="3">
    <source>
        <dbReference type="ARBA" id="ARBA00020973"/>
    </source>
</evidence>
<evidence type="ECO:0000256" key="2">
    <source>
        <dbReference type="ARBA" id="ARBA00011023"/>
    </source>
</evidence>
<proteinExistence type="inferred from homology"/>
<accession>A0A5M8PR85</accession>
<keyword evidence="6 10" id="KW-0333">Golgi apparatus</keyword>
<evidence type="ECO:0000259" key="13">
    <source>
        <dbReference type="Pfam" id="PF20653"/>
    </source>
</evidence>
<dbReference type="GO" id="GO:0017119">
    <property type="term" value="C:Golgi transport complex"/>
    <property type="evidence" value="ECO:0007669"/>
    <property type="project" value="UniProtKB-UniRule"/>
</dbReference>
<comment type="similarity">
    <text evidence="2 10">Belongs to the COG6 family.</text>
</comment>
<dbReference type="InterPro" id="IPR048368">
    <property type="entry name" value="COG6_N"/>
</dbReference>
<feature type="domain" description="Conserved oligomeric complex COG6 N-terminal" evidence="12">
    <location>
        <begin position="58"/>
        <end position="170"/>
    </location>
</feature>
<keyword evidence="7 10" id="KW-0472">Membrane</keyword>
<comment type="function">
    <text evidence="10">Acts as component of the peripheral membrane COG complex that is involved in intra-Golgi protein trafficking. COG is located at the cis-Golgi, and regulates tethering of retrograde intra-Golgi vesicles and possibly a number of other membrane trafficking events.</text>
</comment>